<feature type="transmembrane region" description="Helical" evidence="10">
    <location>
        <begin position="72"/>
        <end position="90"/>
    </location>
</feature>
<evidence type="ECO:0000256" key="10">
    <source>
        <dbReference type="SAM" id="Phobius"/>
    </source>
</evidence>
<evidence type="ECO:0000313" key="11">
    <source>
        <dbReference type="EMBL" id="QNL15011.1"/>
    </source>
</evidence>
<feature type="transmembrane region" description="Helical" evidence="10">
    <location>
        <begin position="282"/>
        <end position="303"/>
    </location>
</feature>
<organism evidence="11">
    <name type="scientific">Aulacocentrum confusum</name>
    <dbReference type="NCBI Taxonomy" id="2767324"/>
    <lineage>
        <taxon>Eukaryota</taxon>
        <taxon>Metazoa</taxon>
        <taxon>Ecdysozoa</taxon>
        <taxon>Arthropoda</taxon>
        <taxon>Hexapoda</taxon>
        <taxon>Insecta</taxon>
        <taxon>Pterygota</taxon>
        <taxon>Neoptera</taxon>
        <taxon>Endopterygota</taxon>
        <taxon>Hymenoptera</taxon>
        <taxon>Apocrita</taxon>
        <taxon>Ichneumonoidea</taxon>
        <taxon>Braconidae</taxon>
        <taxon>Macrocentrinae</taxon>
        <taxon>Aulacocentrum</taxon>
    </lineage>
</organism>
<dbReference type="InterPro" id="IPR004117">
    <property type="entry name" value="7tm6_olfct_rcpt"/>
</dbReference>
<proteinExistence type="evidence at transcript level"/>
<dbReference type="AlphaFoldDB" id="A0A7G8Z986"/>
<dbReference type="EMBL" id="MT671007">
    <property type="protein sequence ID" value="QNL15011.1"/>
    <property type="molecule type" value="mRNA"/>
</dbReference>
<dbReference type="GO" id="GO:0005886">
    <property type="term" value="C:plasma membrane"/>
    <property type="evidence" value="ECO:0007669"/>
    <property type="project" value="UniProtKB-SubCell"/>
</dbReference>
<dbReference type="PANTHER" id="PTHR21137">
    <property type="entry name" value="ODORANT RECEPTOR"/>
    <property type="match status" value="1"/>
</dbReference>
<dbReference type="PANTHER" id="PTHR21137:SF35">
    <property type="entry name" value="ODORANT RECEPTOR 19A-RELATED"/>
    <property type="match status" value="1"/>
</dbReference>
<accession>A0A7G8Z986</accession>
<evidence type="ECO:0000256" key="3">
    <source>
        <dbReference type="ARBA" id="ARBA00022606"/>
    </source>
</evidence>
<keyword evidence="8 11" id="KW-0675">Receptor</keyword>
<evidence type="ECO:0000256" key="8">
    <source>
        <dbReference type="ARBA" id="ARBA00023170"/>
    </source>
</evidence>
<evidence type="ECO:0000256" key="9">
    <source>
        <dbReference type="ARBA" id="ARBA00023224"/>
    </source>
</evidence>
<keyword evidence="2" id="KW-1003">Cell membrane</keyword>
<evidence type="ECO:0000256" key="4">
    <source>
        <dbReference type="ARBA" id="ARBA00022692"/>
    </source>
</evidence>
<feature type="transmembrane region" description="Helical" evidence="10">
    <location>
        <begin position="125"/>
        <end position="150"/>
    </location>
</feature>
<dbReference type="GO" id="GO:0007165">
    <property type="term" value="P:signal transduction"/>
    <property type="evidence" value="ECO:0007669"/>
    <property type="project" value="UniProtKB-KW"/>
</dbReference>
<reference evidence="11" key="1">
    <citation type="submission" date="2020-06" db="EMBL/GenBank/DDBJ databases">
        <authorList>
            <person name="Sheng S."/>
        </authorList>
    </citation>
    <scope>NUCLEOTIDE SEQUENCE</scope>
    <source>
        <tissue evidence="11">Antenna</tissue>
    </source>
</reference>
<evidence type="ECO:0000256" key="2">
    <source>
        <dbReference type="ARBA" id="ARBA00022475"/>
    </source>
</evidence>
<gene>
    <name evidence="11" type="primary">OR67</name>
</gene>
<dbReference type="GO" id="GO:0004984">
    <property type="term" value="F:olfactory receptor activity"/>
    <property type="evidence" value="ECO:0007669"/>
    <property type="project" value="InterPro"/>
</dbReference>
<evidence type="ECO:0000256" key="5">
    <source>
        <dbReference type="ARBA" id="ARBA00022725"/>
    </source>
</evidence>
<sequence>MIVLSPEFLFKFTKYSVAIVYSWPHYKNYPRNEKIKLNIKWLILWLISISASLSTCYSVFIKANIDRLMSLYYIPATGICVQSPIKMIIFKIQSKKFKYFFEEMENYVYEAQSEEKSIFNRYANLYGVVHIGYTILVYLASIVTVLVSIVSHQALPSEIEYPFNVDKHPILDIIYFLQLIQLCQCSSSLAVECQMAVLLWYIAARFEILGSAMKSVCSPDKFDNWIENHQELLCMYFYSYTEEIIDLFKYIYLLTVISIIIPIIFGGIMIQLDASLALKIQIMGYVGASIAQLFIIAWPSEILSRAVRLKKLNINT</sequence>
<name>A0A7G8Z986_9HYME</name>
<dbReference type="GO" id="GO:0005549">
    <property type="term" value="F:odorant binding"/>
    <property type="evidence" value="ECO:0007669"/>
    <property type="project" value="InterPro"/>
</dbReference>
<feature type="transmembrane region" description="Helical" evidence="10">
    <location>
        <begin position="250"/>
        <end position="270"/>
    </location>
</feature>
<keyword evidence="9" id="KW-0807">Transducer</keyword>
<keyword evidence="6 10" id="KW-1133">Transmembrane helix</keyword>
<keyword evidence="4 10" id="KW-0812">Transmembrane</keyword>
<protein>
    <submittedName>
        <fullName evidence="11">Olfactory receptor 67</fullName>
    </submittedName>
</protein>
<evidence type="ECO:0000256" key="6">
    <source>
        <dbReference type="ARBA" id="ARBA00022989"/>
    </source>
</evidence>
<keyword evidence="5" id="KW-0552">Olfaction</keyword>
<evidence type="ECO:0000256" key="7">
    <source>
        <dbReference type="ARBA" id="ARBA00023136"/>
    </source>
</evidence>
<keyword evidence="3" id="KW-0716">Sensory transduction</keyword>
<comment type="subcellular location">
    <subcellularLocation>
        <location evidence="1">Cell membrane</location>
        <topology evidence="1">Multi-pass membrane protein</topology>
    </subcellularLocation>
</comment>
<evidence type="ECO:0000256" key="1">
    <source>
        <dbReference type="ARBA" id="ARBA00004651"/>
    </source>
</evidence>
<keyword evidence="7 10" id="KW-0472">Membrane</keyword>
<feature type="transmembrane region" description="Helical" evidence="10">
    <location>
        <begin position="41"/>
        <end position="60"/>
    </location>
</feature>